<organism evidence="1 2">
    <name type="scientific">Azospirillum cavernae</name>
    <dbReference type="NCBI Taxonomy" id="2320860"/>
    <lineage>
        <taxon>Bacteria</taxon>
        <taxon>Pseudomonadati</taxon>
        <taxon>Pseudomonadota</taxon>
        <taxon>Alphaproteobacteria</taxon>
        <taxon>Rhodospirillales</taxon>
        <taxon>Azospirillaceae</taxon>
        <taxon>Azospirillum</taxon>
    </lineage>
</organism>
<accession>A0A418VJU8</accession>
<gene>
    <name evidence="1" type="ORF">D3877_29060</name>
</gene>
<name>A0A418VJU8_9PROT</name>
<protein>
    <submittedName>
        <fullName evidence="1">Uncharacterized protein</fullName>
    </submittedName>
</protein>
<sequence>MIRAAIEIHPANGGQIRRIADIIVARIGGDERTGDYAWSVVEAPSPTGSVGVDAVGVLRGRDRRQTAAELVAAAIDGAVGGNAQQPDEATERVLHRLRLPLDPPPPPEGSAASLIAAMLAVTEQARLERESEEAAQHPVAAMAKRMSGPLGSAINARDEGILADDDYAMALEDLVEHLLSVVVPAADSNDGEPVSLERLREALRVLGGKPLAVVGGVDGGPSAFERVVRIGGWTHMTPDRVRERNAKHNAERVNDIAKRMLHRLIARRLPHEPDLLERACLRVRPSDDGRPQPDYVAKWRALLDLPVADLRRRITERSETMDRLRISSPLLGDGHYADEGLRRRIWRAARRITSRIKV</sequence>
<dbReference type="RefSeq" id="WP_119834285.1">
    <property type="nucleotide sequence ID" value="NZ_QYUL01000008.1"/>
</dbReference>
<dbReference type="OrthoDB" id="7362737at2"/>
<comment type="caution">
    <text evidence="1">The sequence shown here is derived from an EMBL/GenBank/DDBJ whole genome shotgun (WGS) entry which is preliminary data.</text>
</comment>
<evidence type="ECO:0000313" key="2">
    <source>
        <dbReference type="Proteomes" id="UP000283458"/>
    </source>
</evidence>
<proteinExistence type="predicted"/>
<evidence type="ECO:0000313" key="1">
    <source>
        <dbReference type="EMBL" id="RJF76437.1"/>
    </source>
</evidence>
<keyword evidence="2" id="KW-1185">Reference proteome</keyword>
<dbReference type="EMBL" id="QYUL01000008">
    <property type="protein sequence ID" value="RJF76437.1"/>
    <property type="molecule type" value="Genomic_DNA"/>
</dbReference>
<dbReference type="AlphaFoldDB" id="A0A418VJU8"/>
<reference evidence="1 2" key="1">
    <citation type="submission" date="2018-09" db="EMBL/GenBank/DDBJ databases">
        <authorList>
            <person name="Zhu H."/>
        </authorList>
    </citation>
    <scope>NUCLEOTIDE SEQUENCE [LARGE SCALE GENOMIC DNA]</scope>
    <source>
        <strain evidence="1 2">K2W22B-5</strain>
    </source>
</reference>
<dbReference type="Proteomes" id="UP000283458">
    <property type="component" value="Unassembled WGS sequence"/>
</dbReference>